<sequence length="148" mass="14103">MVGREAAVFMVAAPAGVDSAAAGEAFVVVVWGQAEALEAAGLAVAAFAPVVPALAGLGGEALGREARVLEAPEEEDSTGVVWAGVVAAVAGAAVGAEVLAGVTADGDIPITVGGGVDIQVGAGELAPMAAGDGVGALRSSSVPFLAWL</sequence>
<protein>
    <submittedName>
        <fullName evidence="1">Uncharacterized protein</fullName>
    </submittedName>
</protein>
<organism evidence="1 2">
    <name type="scientific">Acetobacter tropicalis</name>
    <dbReference type="NCBI Taxonomy" id="104102"/>
    <lineage>
        <taxon>Bacteria</taxon>
        <taxon>Pseudomonadati</taxon>
        <taxon>Pseudomonadota</taxon>
        <taxon>Alphaproteobacteria</taxon>
        <taxon>Acetobacterales</taxon>
        <taxon>Acetobacteraceae</taxon>
        <taxon>Acetobacter</taxon>
    </lineage>
</organism>
<comment type="caution">
    <text evidence="1">The sequence shown here is derived from an EMBL/GenBank/DDBJ whole genome shotgun (WGS) entry which is preliminary data.</text>
</comment>
<dbReference type="Proteomes" id="UP000194565">
    <property type="component" value="Unassembled WGS sequence"/>
</dbReference>
<gene>
    <name evidence="1" type="ORF">HC62_04130</name>
</gene>
<evidence type="ECO:0000313" key="2">
    <source>
        <dbReference type="Proteomes" id="UP000194565"/>
    </source>
</evidence>
<proteinExistence type="predicted"/>
<accession>A0A252AAK5</accession>
<evidence type="ECO:0000313" key="1">
    <source>
        <dbReference type="EMBL" id="OUI86613.1"/>
    </source>
</evidence>
<name>A0A252AAK5_9PROT</name>
<dbReference type="EMBL" id="JOMM01000018">
    <property type="protein sequence ID" value="OUI86613.1"/>
    <property type="molecule type" value="Genomic_DNA"/>
</dbReference>
<reference evidence="1 2" key="1">
    <citation type="submission" date="2014-06" db="EMBL/GenBank/DDBJ databases">
        <authorList>
            <person name="Ju J."/>
            <person name="Zhang J."/>
        </authorList>
    </citation>
    <scope>NUCLEOTIDE SEQUENCE [LARGE SCALE GENOMIC DNA]</scope>
    <source>
        <strain evidence="1">DmW_042</strain>
    </source>
</reference>
<dbReference type="AlphaFoldDB" id="A0A252AAK5"/>